<dbReference type="SUPFAM" id="SSF55298">
    <property type="entry name" value="YjgF-like"/>
    <property type="match status" value="1"/>
</dbReference>
<evidence type="ECO:0000313" key="4">
    <source>
        <dbReference type="Proteomes" id="UP000472676"/>
    </source>
</evidence>
<evidence type="ECO:0000256" key="2">
    <source>
        <dbReference type="SAM" id="SignalP"/>
    </source>
</evidence>
<keyword evidence="2" id="KW-0732">Signal</keyword>
<dbReference type="PROSITE" id="PS01094">
    <property type="entry name" value="UPF0076"/>
    <property type="match status" value="1"/>
</dbReference>
<sequence length="171" mass="17720">MFKQLLSVAGLGVALITAACTGAGAESGATKDIVRYGAGDFPIAKAVEVPAGKNLVFLSGALAPVVNDKAPKDSQEAYGDTQAQTMGALRVIEANLKSMGLTMGDVVKMTVFMAGDPKKGGKLDFEGLMAAYTQFFGTADQPNLPARSAVQVAALVRPQYLVEIEVIAARP</sequence>
<dbReference type="GO" id="GO:0005829">
    <property type="term" value="C:cytosol"/>
    <property type="evidence" value="ECO:0007669"/>
    <property type="project" value="TreeGrafter"/>
</dbReference>
<dbReference type="InterPro" id="IPR019897">
    <property type="entry name" value="RidA_CS"/>
</dbReference>
<dbReference type="GO" id="GO:0019239">
    <property type="term" value="F:deaminase activity"/>
    <property type="evidence" value="ECO:0007669"/>
    <property type="project" value="TreeGrafter"/>
</dbReference>
<dbReference type="Pfam" id="PF01042">
    <property type="entry name" value="Ribonuc_L-PSP"/>
    <property type="match status" value="1"/>
</dbReference>
<dbReference type="PANTHER" id="PTHR11803:SF59">
    <property type="entry name" value="ENDORIBONUCLEASE"/>
    <property type="match status" value="1"/>
</dbReference>
<dbReference type="InterPro" id="IPR035959">
    <property type="entry name" value="RutC-like_sf"/>
</dbReference>
<evidence type="ECO:0000313" key="3">
    <source>
        <dbReference type="EMBL" id="NGY06721.1"/>
    </source>
</evidence>
<accession>A0A6M2BX05</accession>
<comment type="similarity">
    <text evidence="1">Belongs to the RutC family.</text>
</comment>
<dbReference type="EMBL" id="JAAMOW010000010">
    <property type="protein sequence ID" value="NGY06721.1"/>
    <property type="molecule type" value="Genomic_DNA"/>
</dbReference>
<feature type="signal peptide" evidence="2">
    <location>
        <begin position="1"/>
        <end position="25"/>
    </location>
</feature>
<dbReference type="AlphaFoldDB" id="A0A6M2BX05"/>
<organism evidence="3 4">
    <name type="scientific">Solimonas terrae</name>
    <dbReference type="NCBI Taxonomy" id="1396819"/>
    <lineage>
        <taxon>Bacteria</taxon>
        <taxon>Pseudomonadati</taxon>
        <taxon>Pseudomonadota</taxon>
        <taxon>Gammaproteobacteria</taxon>
        <taxon>Nevskiales</taxon>
        <taxon>Nevskiaceae</taxon>
        <taxon>Solimonas</taxon>
    </lineage>
</organism>
<protein>
    <recommendedName>
        <fullName evidence="5">RidA family protein</fullName>
    </recommendedName>
</protein>
<dbReference type="PANTHER" id="PTHR11803">
    <property type="entry name" value="2-IMINOBUTANOATE/2-IMINOPROPANOATE DEAMINASE RIDA"/>
    <property type="match status" value="1"/>
</dbReference>
<comment type="caution">
    <text evidence="3">The sequence shown here is derived from an EMBL/GenBank/DDBJ whole genome shotgun (WGS) entry which is preliminary data.</text>
</comment>
<proteinExistence type="inferred from homology"/>
<evidence type="ECO:0008006" key="5">
    <source>
        <dbReference type="Google" id="ProtNLM"/>
    </source>
</evidence>
<feature type="chain" id="PRO_5026683964" description="RidA family protein" evidence="2">
    <location>
        <begin position="26"/>
        <end position="171"/>
    </location>
</feature>
<dbReference type="Proteomes" id="UP000472676">
    <property type="component" value="Unassembled WGS sequence"/>
</dbReference>
<name>A0A6M2BX05_9GAMM</name>
<dbReference type="RefSeq" id="WP_166260856.1">
    <property type="nucleotide sequence ID" value="NZ_JAAMOW010000010.1"/>
</dbReference>
<reference evidence="3 4" key="1">
    <citation type="journal article" date="2014" name="Int. J. Syst. Evol. Microbiol.">
        <title>Solimonas terrae sp. nov., isolated from soil.</title>
        <authorList>
            <person name="Kim S.J."/>
            <person name="Moon J.Y."/>
            <person name="Weon H.Y."/>
            <person name="Ahn J.H."/>
            <person name="Chen W.M."/>
            <person name="Kwon S.W."/>
        </authorList>
    </citation>
    <scope>NUCLEOTIDE SEQUENCE [LARGE SCALE GENOMIC DNA]</scope>
    <source>
        <strain evidence="3 4">KIS83-12</strain>
    </source>
</reference>
<dbReference type="CDD" id="cd06151">
    <property type="entry name" value="YjgF_YER057c_UK114_like_3"/>
    <property type="match status" value="1"/>
</dbReference>
<gene>
    <name evidence="3" type="ORF">G7Y85_18255</name>
</gene>
<dbReference type="PROSITE" id="PS51257">
    <property type="entry name" value="PROKAR_LIPOPROTEIN"/>
    <property type="match status" value="1"/>
</dbReference>
<dbReference type="InterPro" id="IPR006175">
    <property type="entry name" value="YjgF/YER057c/UK114"/>
</dbReference>
<dbReference type="Gene3D" id="3.30.1330.40">
    <property type="entry name" value="RutC-like"/>
    <property type="match status" value="1"/>
</dbReference>
<evidence type="ECO:0000256" key="1">
    <source>
        <dbReference type="ARBA" id="ARBA00010552"/>
    </source>
</evidence>
<keyword evidence="4" id="KW-1185">Reference proteome</keyword>